<evidence type="ECO:0000313" key="3">
    <source>
        <dbReference type="EMBL" id="SFJ42315.1"/>
    </source>
</evidence>
<keyword evidence="4" id="KW-1185">Reference proteome</keyword>
<evidence type="ECO:0000256" key="1">
    <source>
        <dbReference type="SAM" id="MobiDB-lite"/>
    </source>
</evidence>
<organism evidence="3 4">
    <name type="scientific">Thermoflavimicrobium dichotomicum</name>
    <dbReference type="NCBI Taxonomy" id="46223"/>
    <lineage>
        <taxon>Bacteria</taxon>
        <taxon>Bacillati</taxon>
        <taxon>Bacillota</taxon>
        <taxon>Bacilli</taxon>
        <taxon>Bacillales</taxon>
        <taxon>Thermoactinomycetaceae</taxon>
        <taxon>Thermoflavimicrobium</taxon>
    </lineage>
</organism>
<dbReference type="AlphaFoldDB" id="A0A1I3R874"/>
<accession>A0A1I3R874</accession>
<feature type="region of interest" description="Disordered" evidence="1">
    <location>
        <begin position="162"/>
        <end position="264"/>
    </location>
</feature>
<dbReference type="Pfam" id="PF01476">
    <property type="entry name" value="LysM"/>
    <property type="match status" value="1"/>
</dbReference>
<dbReference type="InterPro" id="IPR018392">
    <property type="entry name" value="LysM"/>
</dbReference>
<dbReference type="InterPro" id="IPR036779">
    <property type="entry name" value="LysM_dom_sf"/>
</dbReference>
<feature type="compositionally biased region" description="Acidic residues" evidence="1">
    <location>
        <begin position="162"/>
        <end position="173"/>
    </location>
</feature>
<proteinExistence type="predicted"/>
<evidence type="ECO:0000259" key="2">
    <source>
        <dbReference type="PROSITE" id="PS51782"/>
    </source>
</evidence>
<dbReference type="RefSeq" id="WP_175482409.1">
    <property type="nucleotide sequence ID" value="NZ_FORR01000009.1"/>
</dbReference>
<feature type="compositionally biased region" description="Basic and acidic residues" evidence="1">
    <location>
        <begin position="233"/>
        <end position="254"/>
    </location>
</feature>
<sequence>MVEQEFQQLRFDISEKVRLHPQQPGIGTLLELDLYPDVEIKEEGQHLKIQGYLRLNGFYLGDDFKPEVHISDMEEVEREEIAYVIPVEITLPSDRAELKHISAEIESFDYSVLSPFEMKIEAMLVIDGLLPEPEKEADELQTNEPAFYAEPAQVAFHYEEPNEEEFQEADEEERITYSPIEESSEPVQAQQEEKEENIRQSKEQTSEKERKDHLVSPARANTQEDDQSIPNSLDKESTQAADEPKDLAEPHLEEESLDEVQAEEQQGPEWVRWLVRSREETFKPMRMVIVQKNESVDYLADRFKISTEKLIKANQLQSDYIEEGEILYIPISPQVEARDS</sequence>
<evidence type="ECO:0000313" key="4">
    <source>
        <dbReference type="Proteomes" id="UP000199545"/>
    </source>
</evidence>
<dbReference type="PROSITE" id="PS51782">
    <property type="entry name" value="LYSM"/>
    <property type="match status" value="1"/>
</dbReference>
<dbReference type="EMBL" id="FORR01000009">
    <property type="protein sequence ID" value="SFJ42315.1"/>
    <property type="molecule type" value="Genomic_DNA"/>
</dbReference>
<dbReference type="SMART" id="SM00257">
    <property type="entry name" value="LysM"/>
    <property type="match status" value="1"/>
</dbReference>
<gene>
    <name evidence="3" type="ORF">SAMN05421852_10961</name>
</gene>
<feature type="domain" description="LysM" evidence="2">
    <location>
        <begin position="286"/>
        <end position="329"/>
    </location>
</feature>
<dbReference type="SUPFAM" id="SSF54106">
    <property type="entry name" value="LysM domain"/>
    <property type="match status" value="1"/>
</dbReference>
<feature type="compositionally biased region" description="Basic and acidic residues" evidence="1">
    <location>
        <begin position="196"/>
        <end position="214"/>
    </location>
</feature>
<dbReference type="Gene3D" id="3.10.350.10">
    <property type="entry name" value="LysM domain"/>
    <property type="match status" value="1"/>
</dbReference>
<dbReference type="CDD" id="cd00118">
    <property type="entry name" value="LysM"/>
    <property type="match status" value="1"/>
</dbReference>
<reference evidence="3 4" key="1">
    <citation type="submission" date="2016-10" db="EMBL/GenBank/DDBJ databases">
        <authorList>
            <person name="de Groot N.N."/>
        </authorList>
    </citation>
    <scope>NUCLEOTIDE SEQUENCE [LARGE SCALE GENOMIC DNA]</scope>
    <source>
        <strain evidence="3 4">DSM 44778</strain>
    </source>
</reference>
<dbReference type="Proteomes" id="UP000199545">
    <property type="component" value="Unassembled WGS sequence"/>
</dbReference>
<protein>
    <submittedName>
        <fullName evidence="3">Stage VI sporulation protein D</fullName>
    </submittedName>
</protein>
<name>A0A1I3R874_9BACL</name>
<dbReference type="STRING" id="46223.SAMN05421852_10961"/>
<dbReference type="InterPro" id="IPR048862">
    <property type="entry name" value="SPOCS_spoVID_N"/>
</dbReference>
<dbReference type="Pfam" id="PF20918">
    <property type="entry name" value="SPOCS_spoVID-N"/>
    <property type="match status" value="1"/>
</dbReference>